<evidence type="ECO:0000313" key="2">
    <source>
        <dbReference type="Proteomes" id="UP000198535"/>
    </source>
</evidence>
<dbReference type="STRING" id="487685.SAMN04488696_0383"/>
<reference evidence="2" key="1">
    <citation type="submission" date="2016-10" db="EMBL/GenBank/DDBJ databases">
        <authorList>
            <person name="Varghese N."/>
            <person name="Submissions S."/>
        </authorList>
    </citation>
    <scope>NUCLEOTIDE SEQUENCE [LARGE SCALE GENOMIC DNA]</scope>
    <source>
        <strain evidence="2">Mob M</strain>
    </source>
</reference>
<dbReference type="OrthoDB" id="62357at2157"/>
<dbReference type="InterPro" id="IPR019292">
    <property type="entry name" value="McrC"/>
</dbReference>
<proteinExistence type="predicted"/>
<protein>
    <submittedName>
        <fullName evidence="1">5-methylcytosine-specific restriction enzyme subunit McrC</fullName>
    </submittedName>
</protein>
<dbReference type="PANTHER" id="PTHR38733:SF1">
    <property type="entry name" value="TYPE IV METHYL-DIRECTED RESTRICTION ENZYME ECOKMCRBC"/>
    <property type="match status" value="1"/>
</dbReference>
<name>A0A1I4P1P7_9EURY</name>
<dbReference type="Proteomes" id="UP000198535">
    <property type="component" value="Unassembled WGS sequence"/>
</dbReference>
<evidence type="ECO:0000313" key="1">
    <source>
        <dbReference type="EMBL" id="SFM21283.1"/>
    </source>
</evidence>
<dbReference type="PANTHER" id="PTHR38733">
    <property type="entry name" value="PROTEIN MCRC"/>
    <property type="match status" value="1"/>
</dbReference>
<keyword evidence="2" id="KW-1185">Reference proteome</keyword>
<accession>A0A1I4P1P7</accession>
<dbReference type="RefSeq" id="WP_091932408.1">
    <property type="nucleotide sequence ID" value="NZ_FOUJ01000001.1"/>
</dbReference>
<organism evidence="1 2">
    <name type="scientific">Methanolobus profundi</name>
    <dbReference type="NCBI Taxonomy" id="487685"/>
    <lineage>
        <taxon>Archaea</taxon>
        <taxon>Methanobacteriati</taxon>
        <taxon>Methanobacteriota</taxon>
        <taxon>Stenosarchaea group</taxon>
        <taxon>Methanomicrobia</taxon>
        <taxon>Methanosarcinales</taxon>
        <taxon>Methanosarcinaceae</taxon>
        <taxon>Methanolobus</taxon>
    </lineage>
</organism>
<dbReference type="Pfam" id="PF10117">
    <property type="entry name" value="McrBC"/>
    <property type="match status" value="1"/>
</dbReference>
<gene>
    <name evidence="1" type="ORF">SAMN04488696_0383</name>
</gene>
<dbReference type="EMBL" id="FOUJ01000001">
    <property type="protein sequence ID" value="SFM21283.1"/>
    <property type="molecule type" value="Genomic_DNA"/>
</dbReference>
<dbReference type="AlphaFoldDB" id="A0A1I4P1P7"/>
<sequence>MISNSPITLFEYESLFYSDPRLSSYSNHLDLIDQLNQSNGELLTLHRNSLQAKQYVGLIQVRDLSIEILPKMYRDGLTEAAQVEHAQRNLLYLLHYCYDIPIYESEIAHMESRKANWFEILTFMFTRTLQDIFKKGAQKQYISVEENLPYFKGKCLIQKHIAVNSFKKHLFYVNYDEFSPDIPLNQMLKFVVNKLKLRSQDLENRRNLHILDQEMDDISLVSNPAPLLDKVIFTRLNENYRPVFNLAKMFIEGNVVETSVGSTGAFAFTFDMNLLFERFIARFLKEHQDSILPEHLQNCGIYSQAGGRELARNLKDSKVFWLRPDILLEERGQAKLIIDTKYKKLKKEDRKLGISISDMYQMAAYASRYCCSNIILLYPRTAGGNESILEEYTLQGTGHKVRIATVDLRVDLTNPINKMKLINDLKGILGEV</sequence>